<dbReference type="OMA" id="FITIEFP"/>
<evidence type="ECO:0000256" key="1">
    <source>
        <dbReference type="ARBA" id="ARBA00006762"/>
    </source>
</evidence>
<dbReference type="EMBL" id="GL376622">
    <property type="status" value="NOT_ANNOTATED_CDS"/>
    <property type="molecule type" value="Genomic_DNA"/>
</dbReference>
<dbReference type="PANTHER" id="PTHR12936">
    <property type="entry name" value="ANAPHASE-PROMOTING COMPLEX 10"/>
    <property type="match status" value="1"/>
</dbReference>
<dbReference type="GO" id="GO:0051301">
    <property type="term" value="P:cell division"/>
    <property type="evidence" value="ECO:0007669"/>
    <property type="project" value="UniProtKB-KW"/>
</dbReference>
<dbReference type="PROSITE" id="PS51284">
    <property type="entry name" value="DOC"/>
    <property type="match status" value="1"/>
</dbReference>
<dbReference type="PANTHER" id="PTHR12936:SF0">
    <property type="entry name" value="ANAPHASE-PROMOTING COMPLEX SUBUNIT 10"/>
    <property type="match status" value="1"/>
</dbReference>
<reference evidence="9" key="2">
    <citation type="submission" date="2010-04" db="EMBL/GenBank/DDBJ databases">
        <authorList>
            <person name="Buell R."/>
            <person name="Hamilton J."/>
            <person name="Hostetler J."/>
        </authorList>
    </citation>
    <scope>NUCLEOTIDE SEQUENCE [LARGE SCALE GENOMIC DNA]</scope>
    <source>
        <strain evidence="9">DAOM:BR144</strain>
    </source>
</reference>
<dbReference type="Proteomes" id="UP000019132">
    <property type="component" value="Unassembled WGS sequence"/>
</dbReference>
<evidence type="ECO:0000256" key="6">
    <source>
        <dbReference type="PIRNR" id="PIRNR028841"/>
    </source>
</evidence>
<dbReference type="InParanoid" id="K3WX17"/>
<organism evidence="8 9">
    <name type="scientific">Globisporangium ultimum (strain ATCC 200006 / CBS 805.95 / DAOM BR144)</name>
    <name type="common">Pythium ultimum</name>
    <dbReference type="NCBI Taxonomy" id="431595"/>
    <lineage>
        <taxon>Eukaryota</taxon>
        <taxon>Sar</taxon>
        <taxon>Stramenopiles</taxon>
        <taxon>Oomycota</taxon>
        <taxon>Peronosporomycetes</taxon>
        <taxon>Pythiales</taxon>
        <taxon>Pythiaceae</taxon>
        <taxon>Globisporangium</taxon>
    </lineage>
</organism>
<keyword evidence="9" id="KW-1185">Reference proteome</keyword>
<dbReference type="SMART" id="SM01337">
    <property type="entry name" value="APC10"/>
    <property type="match status" value="1"/>
</dbReference>
<keyword evidence="2 6" id="KW-0132">Cell division</keyword>
<dbReference type="CDD" id="cd08366">
    <property type="entry name" value="APC10"/>
    <property type="match status" value="1"/>
</dbReference>
<evidence type="ECO:0000256" key="5">
    <source>
        <dbReference type="ARBA" id="ARBA00023306"/>
    </source>
</evidence>
<dbReference type="InterPro" id="IPR004939">
    <property type="entry name" value="APC_su10/DOC_dom"/>
</dbReference>
<dbReference type="GO" id="GO:0031145">
    <property type="term" value="P:anaphase-promoting complex-dependent catabolic process"/>
    <property type="evidence" value="ECO:0007669"/>
    <property type="project" value="InterPro"/>
</dbReference>
<dbReference type="GO" id="GO:0070979">
    <property type="term" value="P:protein K11-linked ubiquitination"/>
    <property type="evidence" value="ECO:0007669"/>
    <property type="project" value="TreeGrafter"/>
</dbReference>
<dbReference type="InterPro" id="IPR008979">
    <property type="entry name" value="Galactose-bd-like_sf"/>
</dbReference>
<evidence type="ECO:0000259" key="7">
    <source>
        <dbReference type="PROSITE" id="PS51284"/>
    </source>
</evidence>
<dbReference type="InterPro" id="IPR016901">
    <property type="entry name" value="APC10/Doc1"/>
</dbReference>
<dbReference type="EnsemblProtists" id="PYU1_T009515">
    <property type="protein sequence ID" value="PYU1_T009515"/>
    <property type="gene ID" value="PYU1_G009497"/>
</dbReference>
<accession>K3WX17</accession>
<evidence type="ECO:0000313" key="8">
    <source>
        <dbReference type="EnsemblProtists" id="PYU1_T009515"/>
    </source>
</evidence>
<keyword evidence="4 6" id="KW-0833">Ubl conjugation pathway</keyword>
<evidence type="ECO:0000256" key="4">
    <source>
        <dbReference type="ARBA" id="ARBA00022786"/>
    </source>
</evidence>
<dbReference type="eggNOG" id="KOG3437">
    <property type="taxonomic scope" value="Eukaryota"/>
</dbReference>
<evidence type="ECO:0000256" key="3">
    <source>
        <dbReference type="ARBA" id="ARBA00022776"/>
    </source>
</evidence>
<dbReference type="SUPFAM" id="SSF49785">
    <property type="entry name" value="Galactose-binding domain-like"/>
    <property type="match status" value="1"/>
</dbReference>
<comment type="similarity">
    <text evidence="1 6">Belongs to the APC10 family.</text>
</comment>
<keyword evidence="3 6" id="KW-0498">Mitosis</keyword>
<evidence type="ECO:0000313" key="9">
    <source>
        <dbReference type="Proteomes" id="UP000019132"/>
    </source>
</evidence>
<evidence type="ECO:0000256" key="2">
    <source>
        <dbReference type="ARBA" id="ARBA00022618"/>
    </source>
</evidence>
<dbReference type="FunFam" id="2.60.120.260:FF:000122">
    <property type="entry name" value="Anaphase-promoting complex subunit 10"/>
    <property type="match status" value="1"/>
</dbReference>
<dbReference type="VEuPathDB" id="FungiDB:PYU1_G009497"/>
<dbReference type="FunCoup" id="K3WX17">
    <property type="interactions" value="287"/>
</dbReference>
<dbReference type="STRING" id="431595.K3WX17"/>
<keyword evidence="5 6" id="KW-0131">Cell cycle</keyword>
<dbReference type="AlphaFoldDB" id="K3WX17"/>
<sequence>MERDEARREVGDDAVWSLSTAKPGNGVDQLRDNNVDTYWQSDGSQPHLINVQFHKKMALKEIALYLDYKLDESYTPKKISIRCGSTVHDLKEIYAQSLAEPNGWVTIPLTASDDDDETPLQTFFLQIAIIAMHQNGRDTHIRQVKIYAPREPNALDRSLPEPSTEQFWAFSCIR</sequence>
<reference evidence="9" key="1">
    <citation type="journal article" date="2010" name="Genome Biol.">
        <title>Genome sequence of the necrotrophic plant pathogen Pythium ultimum reveals original pathogenicity mechanisms and effector repertoire.</title>
        <authorList>
            <person name="Levesque C.A."/>
            <person name="Brouwer H."/>
            <person name="Cano L."/>
            <person name="Hamilton J.P."/>
            <person name="Holt C."/>
            <person name="Huitema E."/>
            <person name="Raffaele S."/>
            <person name="Robideau G.P."/>
            <person name="Thines M."/>
            <person name="Win J."/>
            <person name="Zerillo M.M."/>
            <person name="Beakes G.W."/>
            <person name="Boore J.L."/>
            <person name="Busam D."/>
            <person name="Dumas B."/>
            <person name="Ferriera S."/>
            <person name="Fuerstenberg S.I."/>
            <person name="Gachon C.M."/>
            <person name="Gaulin E."/>
            <person name="Govers F."/>
            <person name="Grenville-Briggs L."/>
            <person name="Horner N."/>
            <person name="Hostetler J."/>
            <person name="Jiang R.H."/>
            <person name="Johnson J."/>
            <person name="Krajaejun T."/>
            <person name="Lin H."/>
            <person name="Meijer H.J."/>
            <person name="Moore B."/>
            <person name="Morris P."/>
            <person name="Phuntmart V."/>
            <person name="Puiu D."/>
            <person name="Shetty J."/>
            <person name="Stajich J.E."/>
            <person name="Tripathy S."/>
            <person name="Wawra S."/>
            <person name="van West P."/>
            <person name="Whitty B.R."/>
            <person name="Coutinho P.M."/>
            <person name="Henrissat B."/>
            <person name="Martin F."/>
            <person name="Thomas P.D."/>
            <person name="Tyler B.M."/>
            <person name="De Vries R.P."/>
            <person name="Kamoun S."/>
            <person name="Yandell M."/>
            <person name="Tisserat N."/>
            <person name="Buell C.R."/>
        </authorList>
    </citation>
    <scope>NUCLEOTIDE SEQUENCE</scope>
    <source>
        <strain evidence="9">DAOM:BR144</strain>
    </source>
</reference>
<dbReference type="Gene3D" id="2.60.120.260">
    <property type="entry name" value="Galactose-binding domain-like"/>
    <property type="match status" value="1"/>
</dbReference>
<dbReference type="PIRSF" id="PIRSF028841">
    <property type="entry name" value="APC10_sub"/>
    <property type="match status" value="1"/>
</dbReference>
<dbReference type="GO" id="GO:0005680">
    <property type="term" value="C:anaphase-promoting complex"/>
    <property type="evidence" value="ECO:0007669"/>
    <property type="project" value="InterPro"/>
</dbReference>
<feature type="domain" description="DOC" evidence="7">
    <location>
        <begin position="1"/>
        <end position="173"/>
    </location>
</feature>
<dbReference type="HOGENOM" id="CLU_039415_3_1_1"/>
<protein>
    <recommendedName>
        <fullName evidence="6">Anaphase-promoting complex subunit 10</fullName>
    </recommendedName>
</protein>
<reference evidence="8" key="3">
    <citation type="submission" date="2015-02" db="UniProtKB">
        <authorList>
            <consortium name="EnsemblProtists"/>
        </authorList>
    </citation>
    <scope>IDENTIFICATION</scope>
    <source>
        <strain evidence="8">DAOM BR144</strain>
    </source>
</reference>
<proteinExistence type="inferred from homology"/>
<name>K3WX17_GLOUD</name>
<comment type="function">
    <text evidence="6">Component of the anaphase promoting complex/cyclosome (APC/C), a cell cycle-regulated E3 ubiquitin-protein ligase complex that controls progression through mitosis and the G1 phase of the cell cycle.</text>
</comment>
<dbReference type="Pfam" id="PF03256">
    <property type="entry name" value="ANAPC10"/>
    <property type="match status" value="1"/>
</dbReference>